<feature type="compositionally biased region" description="Basic and acidic residues" evidence="1">
    <location>
        <begin position="48"/>
        <end position="67"/>
    </location>
</feature>
<dbReference type="EMBL" id="RXIC02000025">
    <property type="protein sequence ID" value="KAB1204969.1"/>
    <property type="molecule type" value="Genomic_DNA"/>
</dbReference>
<sequence>MVISTGGKVIKASIQLLQNNLQAVTGCIRGRRRNDSSRWHKITMARRPIKEKQQEQSTKREEAAGAA</sequence>
<dbReference type="AlphaFoldDB" id="A0A6A1UX34"/>
<proteinExistence type="predicted"/>
<dbReference type="Proteomes" id="UP000516437">
    <property type="component" value="Chromosome 7"/>
</dbReference>
<gene>
    <name evidence="2" type="ORF">CJ030_MR7G015197</name>
</gene>
<accession>A0A6A1UX34</accession>
<name>A0A6A1UX34_9ROSI</name>
<reference evidence="2 3" key="1">
    <citation type="journal article" date="2019" name="Plant Biotechnol. J.">
        <title>The red bayberry genome and genetic basis of sex determination.</title>
        <authorList>
            <person name="Jia H.M."/>
            <person name="Jia H.J."/>
            <person name="Cai Q.L."/>
            <person name="Wang Y."/>
            <person name="Zhao H.B."/>
            <person name="Yang W.F."/>
            <person name="Wang G.Y."/>
            <person name="Li Y.H."/>
            <person name="Zhan D.L."/>
            <person name="Shen Y.T."/>
            <person name="Niu Q.F."/>
            <person name="Chang L."/>
            <person name="Qiu J."/>
            <person name="Zhao L."/>
            <person name="Xie H.B."/>
            <person name="Fu W.Y."/>
            <person name="Jin J."/>
            <person name="Li X.W."/>
            <person name="Jiao Y."/>
            <person name="Zhou C.C."/>
            <person name="Tu T."/>
            <person name="Chai C.Y."/>
            <person name="Gao J.L."/>
            <person name="Fan L.J."/>
            <person name="van de Weg E."/>
            <person name="Wang J.Y."/>
            <person name="Gao Z.S."/>
        </authorList>
    </citation>
    <scope>NUCLEOTIDE SEQUENCE [LARGE SCALE GENOMIC DNA]</scope>
    <source>
        <tissue evidence="2">Leaves</tissue>
    </source>
</reference>
<comment type="caution">
    <text evidence="2">The sequence shown here is derived from an EMBL/GenBank/DDBJ whole genome shotgun (WGS) entry which is preliminary data.</text>
</comment>
<organism evidence="2 3">
    <name type="scientific">Morella rubra</name>
    <name type="common">Chinese bayberry</name>
    <dbReference type="NCBI Taxonomy" id="262757"/>
    <lineage>
        <taxon>Eukaryota</taxon>
        <taxon>Viridiplantae</taxon>
        <taxon>Streptophyta</taxon>
        <taxon>Embryophyta</taxon>
        <taxon>Tracheophyta</taxon>
        <taxon>Spermatophyta</taxon>
        <taxon>Magnoliopsida</taxon>
        <taxon>eudicotyledons</taxon>
        <taxon>Gunneridae</taxon>
        <taxon>Pentapetalae</taxon>
        <taxon>rosids</taxon>
        <taxon>fabids</taxon>
        <taxon>Fagales</taxon>
        <taxon>Myricaceae</taxon>
        <taxon>Morella</taxon>
    </lineage>
</organism>
<protein>
    <submittedName>
        <fullName evidence="2">Uncharacterized protein</fullName>
    </submittedName>
</protein>
<keyword evidence="3" id="KW-1185">Reference proteome</keyword>
<evidence type="ECO:0000256" key="1">
    <source>
        <dbReference type="SAM" id="MobiDB-lite"/>
    </source>
</evidence>
<evidence type="ECO:0000313" key="3">
    <source>
        <dbReference type="Proteomes" id="UP000516437"/>
    </source>
</evidence>
<evidence type="ECO:0000313" key="2">
    <source>
        <dbReference type="EMBL" id="KAB1204969.1"/>
    </source>
</evidence>
<feature type="region of interest" description="Disordered" evidence="1">
    <location>
        <begin position="45"/>
        <end position="67"/>
    </location>
</feature>